<dbReference type="SUPFAM" id="SSF53448">
    <property type="entry name" value="Nucleotide-diphospho-sugar transferases"/>
    <property type="match status" value="1"/>
</dbReference>
<name>A0A919UDY9_9ACTN</name>
<dbReference type="RefSeq" id="WP_203848867.1">
    <property type="nucleotide sequence ID" value="NZ_BAAAVW010000017.1"/>
</dbReference>
<sequence length="298" mass="33174">MDIMTAPPRCTVIVPTYNRAALLRHTLDSFVRQDLPVDDFEVIVADDGSSDGTDELVAGYADRLHIRYRYQQDEGFRAAQARNMGLRDARGPVSVFVDSGVVLSSRALTAHCAAHERTTGPAAVIGYVWAAPSTNTPPPGSVDPADPDGTIERLARDRSLPDIRDHYYDRYGERLWTLAAPWLVFWTCNVSVNTAQARAVGMFDEAYRSWGGEDVDLAYRLHRAGARFLLSRDAAAVHCPHPKEDTRSATANHRYFAAKYDTPITRLRPDHDNFLIEQVIRDRNLPSCAEYLAARGTG</sequence>
<reference evidence="4" key="1">
    <citation type="submission" date="2021-01" db="EMBL/GenBank/DDBJ databases">
        <title>Whole genome shotgun sequence of Dactylosporangium siamense NBRC 106093.</title>
        <authorList>
            <person name="Komaki H."/>
            <person name="Tamura T."/>
        </authorList>
    </citation>
    <scope>NUCLEOTIDE SEQUENCE</scope>
    <source>
        <strain evidence="4">NBRC 106093</strain>
    </source>
</reference>
<keyword evidence="5" id="KW-1185">Reference proteome</keyword>
<accession>A0A919UDY9</accession>
<gene>
    <name evidence="4" type="ORF">Dsi01nite_051690</name>
</gene>
<dbReference type="InterPro" id="IPR001173">
    <property type="entry name" value="Glyco_trans_2-like"/>
</dbReference>
<keyword evidence="1 4" id="KW-0808">Transferase</keyword>
<dbReference type="InterPro" id="IPR050834">
    <property type="entry name" value="Glycosyltransf_2"/>
</dbReference>
<dbReference type="EMBL" id="BONQ01000081">
    <property type="protein sequence ID" value="GIG47128.1"/>
    <property type="molecule type" value="Genomic_DNA"/>
</dbReference>
<feature type="domain" description="Glycosyltransferase 2-like" evidence="2">
    <location>
        <begin position="11"/>
        <end position="117"/>
    </location>
</feature>
<organism evidence="4 5">
    <name type="scientific">Dactylosporangium siamense</name>
    <dbReference type="NCBI Taxonomy" id="685454"/>
    <lineage>
        <taxon>Bacteria</taxon>
        <taxon>Bacillati</taxon>
        <taxon>Actinomycetota</taxon>
        <taxon>Actinomycetes</taxon>
        <taxon>Micromonosporales</taxon>
        <taxon>Micromonosporaceae</taxon>
        <taxon>Dactylosporangium</taxon>
    </lineage>
</organism>
<dbReference type="Pfam" id="PF02709">
    <property type="entry name" value="Glyco_transf_7C"/>
    <property type="match status" value="1"/>
</dbReference>
<dbReference type="AlphaFoldDB" id="A0A919UDY9"/>
<evidence type="ECO:0000313" key="4">
    <source>
        <dbReference type="EMBL" id="GIG47128.1"/>
    </source>
</evidence>
<comment type="caution">
    <text evidence="4">The sequence shown here is derived from an EMBL/GenBank/DDBJ whole genome shotgun (WGS) entry which is preliminary data.</text>
</comment>
<evidence type="ECO:0000313" key="5">
    <source>
        <dbReference type="Proteomes" id="UP000660611"/>
    </source>
</evidence>
<feature type="domain" description="Galactosyltransferase C-terminal" evidence="3">
    <location>
        <begin position="181"/>
        <end position="227"/>
    </location>
</feature>
<dbReference type="PANTHER" id="PTHR43685">
    <property type="entry name" value="GLYCOSYLTRANSFERASE"/>
    <property type="match status" value="1"/>
</dbReference>
<dbReference type="Gene3D" id="3.90.550.10">
    <property type="entry name" value="Spore Coat Polysaccharide Biosynthesis Protein SpsA, Chain A"/>
    <property type="match status" value="1"/>
</dbReference>
<dbReference type="GO" id="GO:0016740">
    <property type="term" value="F:transferase activity"/>
    <property type="evidence" value="ECO:0007669"/>
    <property type="project" value="UniProtKB-KW"/>
</dbReference>
<dbReference type="PANTHER" id="PTHR43685:SF3">
    <property type="entry name" value="SLR2126 PROTEIN"/>
    <property type="match status" value="1"/>
</dbReference>
<dbReference type="InterPro" id="IPR027791">
    <property type="entry name" value="Galactosyl_T_C"/>
</dbReference>
<dbReference type="Pfam" id="PF00535">
    <property type="entry name" value="Glycos_transf_2"/>
    <property type="match status" value="1"/>
</dbReference>
<dbReference type="Proteomes" id="UP000660611">
    <property type="component" value="Unassembled WGS sequence"/>
</dbReference>
<evidence type="ECO:0000256" key="1">
    <source>
        <dbReference type="ARBA" id="ARBA00022679"/>
    </source>
</evidence>
<evidence type="ECO:0000259" key="3">
    <source>
        <dbReference type="Pfam" id="PF02709"/>
    </source>
</evidence>
<protein>
    <submittedName>
        <fullName evidence="4">Glycosyl transferase</fullName>
    </submittedName>
</protein>
<evidence type="ECO:0000259" key="2">
    <source>
        <dbReference type="Pfam" id="PF00535"/>
    </source>
</evidence>
<proteinExistence type="predicted"/>
<dbReference type="InterPro" id="IPR029044">
    <property type="entry name" value="Nucleotide-diphossugar_trans"/>
</dbReference>